<dbReference type="Gene3D" id="1.10.510.10">
    <property type="entry name" value="Transferase(Phosphotransferase) domain 1"/>
    <property type="match status" value="1"/>
</dbReference>
<gene>
    <name evidence="7" type="ORF">HII31_11200</name>
</gene>
<dbReference type="InterPro" id="IPR051175">
    <property type="entry name" value="CLK_kinases"/>
</dbReference>
<dbReference type="OrthoDB" id="5979581at2759"/>
<dbReference type="InterPro" id="IPR011009">
    <property type="entry name" value="Kinase-like_dom_sf"/>
</dbReference>
<protein>
    <submittedName>
        <fullName evidence="7">Serine/threonine-protein kinase SRPK</fullName>
    </submittedName>
</protein>
<keyword evidence="5" id="KW-0067">ATP-binding</keyword>
<dbReference type="PROSITE" id="PS50011">
    <property type="entry name" value="PROTEIN_KINASE_DOM"/>
    <property type="match status" value="1"/>
</dbReference>
<dbReference type="Proteomes" id="UP000660729">
    <property type="component" value="Unassembled WGS sequence"/>
</dbReference>
<keyword evidence="4 7" id="KW-0418">Kinase</keyword>
<keyword evidence="3" id="KW-0547">Nucleotide-binding</keyword>
<feature type="domain" description="Protein kinase" evidence="6">
    <location>
        <begin position="61"/>
        <end position="401"/>
    </location>
</feature>
<dbReference type="GO" id="GO:0005524">
    <property type="term" value="F:ATP binding"/>
    <property type="evidence" value="ECO:0007669"/>
    <property type="project" value="UniProtKB-KW"/>
</dbReference>
<dbReference type="FunFam" id="1.10.510.10:FF:000922">
    <property type="entry name" value="Protein kinase domain protein"/>
    <property type="match status" value="1"/>
</dbReference>
<dbReference type="GO" id="GO:0005634">
    <property type="term" value="C:nucleus"/>
    <property type="evidence" value="ECO:0007669"/>
    <property type="project" value="TreeGrafter"/>
</dbReference>
<accession>A0A8H6VI05</accession>
<sequence length="403" mass="46318">MSIMQWLRRATKRAPAAPLRFPTTGFETFGADVLLEEETLEEYRRGLYYPVRLGELIQARYQVVGKFGFGTTSTAWLAKDLQAHKYVALKVYTYDREHDEEFETCQAMNRLGKSHPGSSHIRSAMDTFTIEQTSGANHRCLVQRPMWDSLTDLLDRNPTRRFTIPLLKAALTQTFLALDFLHTECKLVHTDIKGDNLLQEIADQSILDDFVKDELEDPSPRKEEDGVTIYASRAFGLPKKFGKVVLSDFGSAVRGDEEHWHDAQPDVYRSPEVMLKTKWSYPIDIWNVGVMIWDLFEGRHLFYGRDPDGTGYSTRAHLAEVVAILGPPPPDLLQRGRRSNEFFSDGKFIAEVPVPKTTLAELETNLEGTEQDRFLTFMQGMLRWRPEDRKTAKQLLEDPWLRI</sequence>
<evidence type="ECO:0000256" key="5">
    <source>
        <dbReference type="ARBA" id="ARBA00022840"/>
    </source>
</evidence>
<dbReference type="PANTHER" id="PTHR45646:SF11">
    <property type="entry name" value="SERINE_THREONINE-PROTEIN KINASE DOA"/>
    <property type="match status" value="1"/>
</dbReference>
<dbReference type="Pfam" id="PF00069">
    <property type="entry name" value="Pkinase"/>
    <property type="match status" value="2"/>
</dbReference>
<comment type="caution">
    <text evidence="7">The sequence shown here is derived from an EMBL/GenBank/DDBJ whole genome shotgun (WGS) entry which is preliminary data.</text>
</comment>
<evidence type="ECO:0000256" key="3">
    <source>
        <dbReference type="ARBA" id="ARBA00022741"/>
    </source>
</evidence>
<dbReference type="Gene3D" id="3.30.200.20">
    <property type="entry name" value="Phosphorylase Kinase, domain 1"/>
    <property type="match status" value="1"/>
</dbReference>
<name>A0A8H6VI05_9PEZI</name>
<organism evidence="7 8">
    <name type="scientific">Pseudocercospora fuligena</name>
    <dbReference type="NCBI Taxonomy" id="685502"/>
    <lineage>
        <taxon>Eukaryota</taxon>
        <taxon>Fungi</taxon>
        <taxon>Dikarya</taxon>
        <taxon>Ascomycota</taxon>
        <taxon>Pezizomycotina</taxon>
        <taxon>Dothideomycetes</taxon>
        <taxon>Dothideomycetidae</taxon>
        <taxon>Mycosphaerellales</taxon>
        <taxon>Mycosphaerellaceae</taxon>
        <taxon>Pseudocercospora</taxon>
    </lineage>
</organism>
<dbReference type="SMART" id="SM00220">
    <property type="entry name" value="S_TKc"/>
    <property type="match status" value="1"/>
</dbReference>
<keyword evidence="1" id="KW-0723">Serine/threonine-protein kinase</keyword>
<proteinExistence type="predicted"/>
<reference evidence="7" key="1">
    <citation type="submission" date="2020-04" db="EMBL/GenBank/DDBJ databases">
        <title>Draft genome resource of the tomato pathogen Pseudocercospora fuligena.</title>
        <authorList>
            <person name="Zaccaron A."/>
        </authorList>
    </citation>
    <scope>NUCLEOTIDE SEQUENCE</scope>
    <source>
        <strain evidence="7">PF001</strain>
    </source>
</reference>
<keyword evidence="8" id="KW-1185">Reference proteome</keyword>
<dbReference type="EMBL" id="JABCIY010000228">
    <property type="protein sequence ID" value="KAF7187460.1"/>
    <property type="molecule type" value="Genomic_DNA"/>
</dbReference>
<dbReference type="GO" id="GO:0043484">
    <property type="term" value="P:regulation of RNA splicing"/>
    <property type="evidence" value="ECO:0007669"/>
    <property type="project" value="TreeGrafter"/>
</dbReference>
<keyword evidence="2" id="KW-0808">Transferase</keyword>
<evidence type="ECO:0000256" key="4">
    <source>
        <dbReference type="ARBA" id="ARBA00022777"/>
    </source>
</evidence>
<evidence type="ECO:0000313" key="7">
    <source>
        <dbReference type="EMBL" id="KAF7187460.1"/>
    </source>
</evidence>
<dbReference type="PANTHER" id="PTHR45646">
    <property type="entry name" value="SERINE/THREONINE-PROTEIN KINASE DOA-RELATED"/>
    <property type="match status" value="1"/>
</dbReference>
<evidence type="ECO:0000313" key="8">
    <source>
        <dbReference type="Proteomes" id="UP000660729"/>
    </source>
</evidence>
<evidence type="ECO:0000256" key="2">
    <source>
        <dbReference type="ARBA" id="ARBA00022679"/>
    </source>
</evidence>
<dbReference type="AlphaFoldDB" id="A0A8H6VI05"/>
<dbReference type="SUPFAM" id="SSF56112">
    <property type="entry name" value="Protein kinase-like (PK-like)"/>
    <property type="match status" value="1"/>
</dbReference>
<evidence type="ECO:0000256" key="1">
    <source>
        <dbReference type="ARBA" id="ARBA00022527"/>
    </source>
</evidence>
<evidence type="ECO:0000259" key="6">
    <source>
        <dbReference type="PROSITE" id="PS50011"/>
    </source>
</evidence>
<dbReference type="InterPro" id="IPR000719">
    <property type="entry name" value="Prot_kinase_dom"/>
</dbReference>
<dbReference type="GO" id="GO:0004674">
    <property type="term" value="F:protein serine/threonine kinase activity"/>
    <property type="evidence" value="ECO:0007669"/>
    <property type="project" value="UniProtKB-KW"/>
</dbReference>